<dbReference type="PROSITE" id="PS52007">
    <property type="entry name" value="PADR1"/>
    <property type="match status" value="1"/>
</dbReference>
<evidence type="ECO:0000313" key="8">
    <source>
        <dbReference type="Proteomes" id="UP000009168"/>
    </source>
</evidence>
<dbReference type="OrthoDB" id="429950at2759"/>
<dbReference type="OMA" id="EEHTHIN"/>
<keyword evidence="8" id="KW-1185">Reference proteome</keyword>
<evidence type="ECO:0000313" key="7">
    <source>
        <dbReference type="EMBL" id="EAR95405.1"/>
    </source>
</evidence>
<dbReference type="AlphaFoldDB" id="Q23G55"/>
<dbReference type="KEGG" id="tet:TTHERM_00077090"/>
<dbReference type="GO" id="GO:0008270">
    <property type="term" value="F:zinc ion binding"/>
    <property type="evidence" value="ECO:0007669"/>
    <property type="project" value="UniProtKB-KW"/>
</dbReference>
<dbReference type="Pfam" id="PF00645">
    <property type="entry name" value="zf-PARP"/>
    <property type="match status" value="1"/>
</dbReference>
<evidence type="ECO:0000256" key="3">
    <source>
        <dbReference type="ARBA" id="ARBA00022771"/>
    </source>
</evidence>
<gene>
    <name evidence="7" type="ORF">TTHERM_00077090</name>
</gene>
<dbReference type="HOGENOM" id="CLU_1006312_0_0_1"/>
<dbReference type="Gene3D" id="3.30.1740.10">
    <property type="entry name" value="Zinc finger, PARP-type"/>
    <property type="match status" value="1"/>
</dbReference>
<comment type="subcellular location">
    <subcellularLocation>
        <location evidence="1">Nucleus</location>
    </subcellularLocation>
</comment>
<dbReference type="SMART" id="SM01335">
    <property type="entry name" value="PADR1"/>
    <property type="match status" value="1"/>
</dbReference>
<dbReference type="GO" id="GO:0003677">
    <property type="term" value="F:DNA binding"/>
    <property type="evidence" value="ECO:0007669"/>
    <property type="project" value="InterPro"/>
</dbReference>
<dbReference type="InterPro" id="IPR012982">
    <property type="entry name" value="PARP1-like_PADR1_Zn_ribbon"/>
</dbReference>
<keyword evidence="2" id="KW-0479">Metal-binding</keyword>
<proteinExistence type="predicted"/>
<evidence type="ECO:0000256" key="1">
    <source>
        <dbReference type="ARBA" id="ARBA00004123"/>
    </source>
</evidence>
<evidence type="ECO:0000256" key="4">
    <source>
        <dbReference type="ARBA" id="ARBA00022833"/>
    </source>
</evidence>
<dbReference type="EMBL" id="GG662704">
    <property type="protein sequence ID" value="EAR95405.1"/>
    <property type="molecule type" value="Genomic_DNA"/>
</dbReference>
<dbReference type="InParanoid" id="Q23G55"/>
<dbReference type="InterPro" id="IPR001510">
    <property type="entry name" value="Znf_PARP"/>
</dbReference>
<dbReference type="PROSITE" id="PS50064">
    <property type="entry name" value="ZF_PARP_2"/>
    <property type="match status" value="1"/>
</dbReference>
<keyword evidence="4" id="KW-0862">Zinc</keyword>
<sequence length="231" mass="27393">MTDFKSFYYECYCAELAKSNKSECKGCQKTIDQGTLRIGHTVYFDEEHTHINKKWYHPSCLTLPEKFKNLKVWDIQDIDELDEKYHKEIRDALKIQQGDKNKRVKHLPKVVVRQHRPVEKVEQQKTLTKAQWKEYQSYRKLFEKKTVKQLQELLTKNNASVSGAKEQLVYRCALSKVLGIQPNCPSCGGQNLRFYFADGQYYCPGYLDDTDWVNCKNWFDLDEVERTKWVD</sequence>
<feature type="domain" description="PARP-type" evidence="6">
    <location>
        <begin position="12"/>
        <end position="97"/>
    </location>
</feature>
<dbReference type="InterPro" id="IPR036957">
    <property type="entry name" value="Znf_PARP_sf"/>
</dbReference>
<dbReference type="STRING" id="312017.Q23G55"/>
<dbReference type="RefSeq" id="XP_001015650.1">
    <property type="nucleotide sequence ID" value="XM_001015650.1"/>
</dbReference>
<keyword evidence="5" id="KW-0539">Nucleus</keyword>
<dbReference type="GeneID" id="7846845"/>
<dbReference type="Gene3D" id="3.90.640.80">
    <property type="match status" value="1"/>
</dbReference>
<keyword evidence="3" id="KW-0863">Zinc-finger</keyword>
<accession>Q23G55</accession>
<evidence type="ECO:0000259" key="6">
    <source>
        <dbReference type="PROSITE" id="PS50064"/>
    </source>
</evidence>
<dbReference type="GO" id="GO:0005634">
    <property type="term" value="C:nucleus"/>
    <property type="evidence" value="ECO:0007669"/>
    <property type="project" value="UniProtKB-SubCell"/>
</dbReference>
<dbReference type="Pfam" id="PF08063">
    <property type="entry name" value="Zn_ribbon_PADR1"/>
    <property type="match status" value="1"/>
</dbReference>
<name>Q23G55_TETTS</name>
<organism evidence="7 8">
    <name type="scientific">Tetrahymena thermophila (strain SB210)</name>
    <dbReference type="NCBI Taxonomy" id="312017"/>
    <lineage>
        <taxon>Eukaryota</taxon>
        <taxon>Sar</taxon>
        <taxon>Alveolata</taxon>
        <taxon>Ciliophora</taxon>
        <taxon>Intramacronucleata</taxon>
        <taxon>Oligohymenophorea</taxon>
        <taxon>Hymenostomatida</taxon>
        <taxon>Tetrahymenina</taxon>
        <taxon>Tetrahymenidae</taxon>
        <taxon>Tetrahymena</taxon>
    </lineage>
</organism>
<dbReference type="SMART" id="SM01336">
    <property type="entry name" value="zf-PARP"/>
    <property type="match status" value="1"/>
</dbReference>
<protein>
    <submittedName>
        <fullName evidence="7">Poly polymerase and DNA-ligase Zn-finger region family protein</fullName>
    </submittedName>
</protein>
<dbReference type="SUPFAM" id="SSF57716">
    <property type="entry name" value="Glucocorticoid receptor-like (DNA-binding domain)"/>
    <property type="match status" value="1"/>
</dbReference>
<evidence type="ECO:0000256" key="2">
    <source>
        <dbReference type="ARBA" id="ARBA00022723"/>
    </source>
</evidence>
<dbReference type="eggNOG" id="KOG1037">
    <property type="taxonomic scope" value="Eukaryota"/>
</dbReference>
<reference evidence="8" key="1">
    <citation type="journal article" date="2006" name="PLoS Biol.">
        <title>Macronuclear genome sequence of the ciliate Tetrahymena thermophila, a model eukaryote.</title>
        <authorList>
            <person name="Eisen J.A."/>
            <person name="Coyne R.S."/>
            <person name="Wu M."/>
            <person name="Wu D."/>
            <person name="Thiagarajan M."/>
            <person name="Wortman J.R."/>
            <person name="Badger J.H."/>
            <person name="Ren Q."/>
            <person name="Amedeo P."/>
            <person name="Jones K.M."/>
            <person name="Tallon L.J."/>
            <person name="Delcher A.L."/>
            <person name="Salzberg S.L."/>
            <person name="Silva J.C."/>
            <person name="Haas B.J."/>
            <person name="Majoros W.H."/>
            <person name="Farzad M."/>
            <person name="Carlton J.M."/>
            <person name="Smith R.K. Jr."/>
            <person name="Garg J."/>
            <person name="Pearlman R.E."/>
            <person name="Karrer K.M."/>
            <person name="Sun L."/>
            <person name="Manning G."/>
            <person name="Elde N.C."/>
            <person name="Turkewitz A.P."/>
            <person name="Asai D.J."/>
            <person name="Wilkes D.E."/>
            <person name="Wang Y."/>
            <person name="Cai H."/>
            <person name="Collins K."/>
            <person name="Stewart B.A."/>
            <person name="Lee S.R."/>
            <person name="Wilamowska K."/>
            <person name="Weinberg Z."/>
            <person name="Ruzzo W.L."/>
            <person name="Wloga D."/>
            <person name="Gaertig J."/>
            <person name="Frankel J."/>
            <person name="Tsao C.-C."/>
            <person name="Gorovsky M.A."/>
            <person name="Keeling P.J."/>
            <person name="Waller R.F."/>
            <person name="Patron N.J."/>
            <person name="Cherry J.M."/>
            <person name="Stover N.A."/>
            <person name="Krieger C.J."/>
            <person name="del Toro C."/>
            <person name="Ryder H.F."/>
            <person name="Williamson S.C."/>
            <person name="Barbeau R.A."/>
            <person name="Hamilton E.P."/>
            <person name="Orias E."/>
        </authorList>
    </citation>
    <scope>NUCLEOTIDE SEQUENCE [LARGE SCALE GENOMIC DNA]</scope>
    <source>
        <strain evidence="8">SB210</strain>
    </source>
</reference>
<evidence type="ECO:0000256" key="5">
    <source>
        <dbReference type="ARBA" id="ARBA00023242"/>
    </source>
</evidence>
<dbReference type="Proteomes" id="UP000009168">
    <property type="component" value="Unassembled WGS sequence"/>
</dbReference>